<feature type="region of interest" description="Disordered" evidence="1">
    <location>
        <begin position="573"/>
        <end position="630"/>
    </location>
</feature>
<evidence type="ECO:0000256" key="1">
    <source>
        <dbReference type="SAM" id="MobiDB-lite"/>
    </source>
</evidence>
<name>A0A7J6GBI7_CANSA</name>
<dbReference type="InterPro" id="IPR025558">
    <property type="entry name" value="DUF4283"/>
</dbReference>
<feature type="region of interest" description="Disordered" evidence="1">
    <location>
        <begin position="983"/>
        <end position="1008"/>
    </location>
</feature>
<dbReference type="EMBL" id="JAATIP010000065">
    <property type="protein sequence ID" value="KAF4380227.1"/>
    <property type="molecule type" value="Genomic_DNA"/>
</dbReference>
<protein>
    <recommendedName>
        <fullName evidence="6">DUF4283 domain-containing protein</fullName>
    </recommendedName>
</protein>
<dbReference type="Pfam" id="PF14111">
    <property type="entry name" value="DUF4283"/>
    <property type="match status" value="1"/>
</dbReference>
<comment type="caution">
    <text evidence="4">The sequence shown here is derived from an EMBL/GenBank/DDBJ whole genome shotgun (WGS) entry which is preliminary data.</text>
</comment>
<evidence type="ECO:0008006" key="6">
    <source>
        <dbReference type="Google" id="ProtNLM"/>
    </source>
</evidence>
<reference evidence="4 5" key="1">
    <citation type="journal article" date="2020" name="bioRxiv">
        <title>Sequence and annotation of 42 cannabis genomes reveals extensive copy number variation in cannabinoid synthesis and pathogen resistance genes.</title>
        <authorList>
            <person name="Mckernan K.J."/>
            <person name="Helbert Y."/>
            <person name="Kane L.T."/>
            <person name="Ebling H."/>
            <person name="Zhang L."/>
            <person name="Liu B."/>
            <person name="Eaton Z."/>
            <person name="Mclaughlin S."/>
            <person name="Kingan S."/>
            <person name="Baybayan P."/>
            <person name="Concepcion G."/>
            <person name="Jordan M."/>
            <person name="Riva A."/>
            <person name="Barbazuk W."/>
            <person name="Harkins T."/>
        </authorList>
    </citation>
    <scope>NUCLEOTIDE SEQUENCE [LARGE SCALE GENOMIC DNA]</scope>
    <source>
        <strain evidence="5">cv. Jamaican Lion 4</strain>
        <tissue evidence="4">Leaf</tissue>
    </source>
</reference>
<evidence type="ECO:0000313" key="4">
    <source>
        <dbReference type="EMBL" id="KAF4380227.1"/>
    </source>
</evidence>
<dbReference type="Gene3D" id="3.60.10.10">
    <property type="entry name" value="Endonuclease/exonuclease/phosphatase"/>
    <property type="match status" value="1"/>
</dbReference>
<sequence length="1008" mass="113318">MEHTKFCDLFEDSVQITQDDITFSLNPGEVDEPQEANQVLLGKILGRHRLGKAAIQGSLKLSWSAIKGWKWKEIEDGIIQFTFARREDAMNVLARRPWFVCGALIVIMPWPTWLSPAEVRFDKTPIWVNVESIPPFYWNLSNLKELASKASPVYELPPGIEDAIGMSTLRFRATIDLNKPIFSGFFLKRQRLKDLWLQYKYERLPKVCFKCGLIAHDQSVCFKPPTIIKDAMGNFYPMFGIWLKSDAAEKSTFTSPLAKWFQDWVLQKSLCKDPSLRNQVKVQKAIRNGESDEMRECRRQLPSKKRIVTDDDEAPADQQSDLVITQLPLVYLSGIGEIAPFGNNTKCVSIQELQELAEKYATAKASEKAQTEGVQGSSSKLPATQSRETSEDISSMEKTKPYCVENILTCNPNKKLTGSTTTSISKESHVPVTHTELEKEVSDHYLGSLHGTQAQILKWPSNECWVEPKARELLMGALTVDKFHREPSLFNPIVDIDDFRVQEHLYGPRKRKASDGIVFGPPKQPNSFSSPPGENVRSEYGSFSNGRNGEGDNLIEKDQPTLNLEVVLNDESFSLGLNGNPQSSSKRRRGRGKATAPNITTELGSRKRRGRPPKMQSPLAATPQSFKKGKSAVSRMGDKYASTNNWDGRNFDLQHYVPPNGRSGGLGICWMKGVRCTIHSSSKFLIKAEIGLDPPGLPWVLLGTYGPPHCFEKEEFWNSVGDYLLQAKTPILMFGDMNGTLRMVHRVGLIDLGFQGPRFTWAKGGSNSNGSGRAMKRARLDRGLATYDWRILFPNAIINHLGAVESDHRPLLLDTMGGIKCKSRIFKYENMWSRDPRSFWVVKEAWQSRLHPNPMINFHRKTKATCKKLQHWNKTQFRLPLFRSTKRTEDTQHLVDKVIQRIQGWKVKLLSSGGKMCLIKSVGSSLANYVASSDVIPTSTANKIDKLLRDFCSVRPSVSCYFGGKGPSYVAPQPVDLPTMDASAADARQPQNRAETKSNGNGLSRALW</sequence>
<dbReference type="PANTHER" id="PTHR31286:SF180">
    <property type="entry name" value="OS10G0362600 PROTEIN"/>
    <property type="match status" value="1"/>
</dbReference>
<feature type="domain" description="DUF4283" evidence="2">
    <location>
        <begin position="37"/>
        <end position="118"/>
    </location>
</feature>
<dbReference type="Proteomes" id="UP000525078">
    <property type="component" value="Unassembled WGS sequence"/>
</dbReference>
<proteinExistence type="predicted"/>
<dbReference type="AlphaFoldDB" id="A0A7J6GBI7"/>
<feature type="compositionally biased region" description="Polar residues" evidence="1">
    <location>
        <begin position="372"/>
        <end position="387"/>
    </location>
</feature>
<feature type="compositionally biased region" description="Polar residues" evidence="1">
    <location>
        <begin position="989"/>
        <end position="1002"/>
    </location>
</feature>
<dbReference type="InterPro" id="IPR036691">
    <property type="entry name" value="Endo/exonu/phosph_ase_sf"/>
</dbReference>
<feature type="region of interest" description="Disordered" evidence="1">
    <location>
        <begin position="367"/>
        <end position="396"/>
    </location>
</feature>
<dbReference type="InterPro" id="IPR040256">
    <property type="entry name" value="At4g02000-like"/>
</dbReference>
<organism evidence="4 5">
    <name type="scientific">Cannabis sativa</name>
    <name type="common">Hemp</name>
    <name type="synonym">Marijuana</name>
    <dbReference type="NCBI Taxonomy" id="3483"/>
    <lineage>
        <taxon>Eukaryota</taxon>
        <taxon>Viridiplantae</taxon>
        <taxon>Streptophyta</taxon>
        <taxon>Embryophyta</taxon>
        <taxon>Tracheophyta</taxon>
        <taxon>Spermatophyta</taxon>
        <taxon>Magnoliopsida</taxon>
        <taxon>eudicotyledons</taxon>
        <taxon>Gunneridae</taxon>
        <taxon>Pentapetalae</taxon>
        <taxon>rosids</taxon>
        <taxon>fabids</taxon>
        <taxon>Rosales</taxon>
        <taxon>Cannabaceae</taxon>
        <taxon>Cannabis</taxon>
    </lineage>
</organism>
<evidence type="ECO:0000259" key="3">
    <source>
        <dbReference type="Pfam" id="PF14392"/>
    </source>
</evidence>
<feature type="domain" description="Zinc knuckle CX2CX4HX4C" evidence="3">
    <location>
        <begin position="176"/>
        <end position="221"/>
    </location>
</feature>
<gene>
    <name evidence="4" type="ORF">F8388_024520</name>
</gene>
<feature type="region of interest" description="Disordered" evidence="1">
    <location>
        <begin position="510"/>
        <end position="555"/>
    </location>
</feature>
<dbReference type="InterPro" id="IPR025836">
    <property type="entry name" value="Zn_knuckle_CX2CX4HX4C"/>
</dbReference>
<evidence type="ECO:0000259" key="2">
    <source>
        <dbReference type="Pfam" id="PF14111"/>
    </source>
</evidence>
<dbReference type="SUPFAM" id="SSF56219">
    <property type="entry name" value="DNase I-like"/>
    <property type="match status" value="1"/>
</dbReference>
<feature type="compositionally biased region" description="Polar residues" evidence="1">
    <location>
        <begin position="573"/>
        <end position="582"/>
    </location>
</feature>
<dbReference type="Pfam" id="PF14392">
    <property type="entry name" value="zf-CCHC_4"/>
    <property type="match status" value="1"/>
</dbReference>
<dbReference type="PANTHER" id="PTHR31286">
    <property type="entry name" value="GLYCINE-RICH CELL WALL STRUCTURAL PROTEIN 1.8-LIKE"/>
    <property type="match status" value="1"/>
</dbReference>
<accession>A0A7J6GBI7</accession>
<evidence type="ECO:0000313" key="5">
    <source>
        <dbReference type="Proteomes" id="UP000525078"/>
    </source>
</evidence>